<evidence type="ECO:0000259" key="12">
    <source>
        <dbReference type="Pfam" id="PF00326"/>
    </source>
</evidence>
<protein>
    <recommendedName>
        <fullName evidence="10">Probable glutamyl endopeptidase, chloroplastic</fullName>
    </recommendedName>
</protein>
<keyword evidence="5" id="KW-0378">Hydrolase</keyword>
<evidence type="ECO:0000256" key="2">
    <source>
        <dbReference type="ARBA" id="ARBA00022528"/>
    </source>
</evidence>
<dbReference type="FunFam" id="3.40.50.1820:FF:000049">
    <property type="entry name" value="probable glutamyl endopeptidase, chloroplastic"/>
    <property type="match status" value="1"/>
</dbReference>
<dbReference type="OrthoDB" id="43744at2759"/>
<organism evidence="13 14">
    <name type="scientific">Kingdonia uniflora</name>
    <dbReference type="NCBI Taxonomy" id="39325"/>
    <lineage>
        <taxon>Eukaryota</taxon>
        <taxon>Viridiplantae</taxon>
        <taxon>Streptophyta</taxon>
        <taxon>Embryophyta</taxon>
        <taxon>Tracheophyta</taxon>
        <taxon>Spermatophyta</taxon>
        <taxon>Magnoliopsida</taxon>
        <taxon>Ranunculales</taxon>
        <taxon>Circaeasteraceae</taxon>
        <taxon>Kingdonia</taxon>
    </lineage>
</organism>
<evidence type="ECO:0000256" key="6">
    <source>
        <dbReference type="ARBA" id="ARBA00022825"/>
    </source>
</evidence>
<evidence type="ECO:0000256" key="11">
    <source>
        <dbReference type="SAM" id="MobiDB-lite"/>
    </source>
</evidence>
<feature type="domain" description="Peptidase S9 prolyl oligopeptidase catalytic" evidence="12">
    <location>
        <begin position="778"/>
        <end position="931"/>
    </location>
</feature>
<evidence type="ECO:0000256" key="9">
    <source>
        <dbReference type="ARBA" id="ARBA00060950"/>
    </source>
</evidence>
<dbReference type="GO" id="GO:0009570">
    <property type="term" value="C:chloroplast stroma"/>
    <property type="evidence" value="ECO:0007669"/>
    <property type="project" value="UniProtKB-SubCell"/>
</dbReference>
<dbReference type="GO" id="GO:0004252">
    <property type="term" value="F:serine-type endopeptidase activity"/>
    <property type="evidence" value="ECO:0007669"/>
    <property type="project" value="TreeGrafter"/>
</dbReference>
<gene>
    <name evidence="13" type="ORF">GIB67_014788</name>
</gene>
<keyword evidence="4" id="KW-0645">Protease</keyword>
<evidence type="ECO:0000256" key="5">
    <source>
        <dbReference type="ARBA" id="ARBA00022801"/>
    </source>
</evidence>
<dbReference type="InterPro" id="IPR029058">
    <property type="entry name" value="AB_hydrolase_fold"/>
</dbReference>
<keyword evidence="3" id="KW-0934">Plastid</keyword>
<dbReference type="Proteomes" id="UP000541444">
    <property type="component" value="Unassembled WGS sequence"/>
</dbReference>
<evidence type="ECO:0000256" key="7">
    <source>
        <dbReference type="ARBA" id="ARBA00022946"/>
    </source>
</evidence>
<dbReference type="Gene3D" id="3.40.50.1820">
    <property type="entry name" value="alpha/beta hydrolase"/>
    <property type="match status" value="1"/>
</dbReference>
<comment type="similarity">
    <text evidence="9">Belongs to the peptidase S9D family.</text>
</comment>
<accession>A0A7J7NUV1</accession>
<evidence type="ECO:0000256" key="3">
    <source>
        <dbReference type="ARBA" id="ARBA00022640"/>
    </source>
</evidence>
<keyword evidence="2" id="KW-0150">Chloroplast</keyword>
<dbReference type="PANTHER" id="PTHR42776:SF28">
    <property type="entry name" value="GLUTAMYL ENDOPEPTIDASE, CHLOROPLASTIC-RELATED"/>
    <property type="match status" value="1"/>
</dbReference>
<keyword evidence="6" id="KW-0720">Serine protease</keyword>
<dbReference type="AlphaFoldDB" id="A0A7J7NUV1"/>
<feature type="compositionally biased region" description="Polar residues" evidence="11">
    <location>
        <begin position="978"/>
        <end position="987"/>
    </location>
</feature>
<comment type="function">
    <text evidence="8">Serine-type protease active in vitro against the LHCII N-terminal. Cleaves its substrate on the carboxy-side of Glu residues.</text>
</comment>
<dbReference type="SUPFAM" id="SSF82171">
    <property type="entry name" value="DPP6 N-terminal domain-like"/>
    <property type="match status" value="1"/>
</dbReference>
<dbReference type="InterPro" id="IPR001375">
    <property type="entry name" value="Peptidase_S9_cat"/>
</dbReference>
<evidence type="ECO:0000256" key="1">
    <source>
        <dbReference type="ARBA" id="ARBA00004470"/>
    </source>
</evidence>
<comment type="caution">
    <text evidence="13">The sequence shown here is derived from an EMBL/GenBank/DDBJ whole genome shotgun (WGS) entry which is preliminary data.</text>
</comment>
<evidence type="ECO:0000256" key="4">
    <source>
        <dbReference type="ARBA" id="ARBA00022670"/>
    </source>
</evidence>
<dbReference type="SUPFAM" id="SSF53474">
    <property type="entry name" value="alpha/beta-Hydrolases"/>
    <property type="match status" value="1"/>
</dbReference>
<dbReference type="GO" id="GO:0006508">
    <property type="term" value="P:proteolysis"/>
    <property type="evidence" value="ECO:0007669"/>
    <property type="project" value="UniProtKB-KW"/>
</dbReference>
<dbReference type="PANTHER" id="PTHR42776">
    <property type="entry name" value="SERINE PEPTIDASE S9 FAMILY MEMBER"/>
    <property type="match status" value="1"/>
</dbReference>
<dbReference type="EMBL" id="JACGCM010000554">
    <property type="protein sequence ID" value="KAF6170971.1"/>
    <property type="molecule type" value="Genomic_DNA"/>
</dbReference>
<comment type="subcellular location">
    <subcellularLocation>
        <location evidence="1">Plastid</location>
        <location evidence="1">Chloroplast stroma</location>
    </subcellularLocation>
</comment>
<sequence length="987" mass="110557">MHLQKVYHRFSLFSSSSPILLSHSSLSLNKQQQQHSLVSSSSSLHASSGFLRSPLRRRNPIQLLKTNNMTATSRFSNLVHVGAEDGGVGSKRSVSSSTVEDEENSSLGGGYRLPPADLKDIVDAPPLPALSFSPQRDKILFLKRRALPPLAELARPEEKLAGVRIDGKCNTRSRMSFYTGIGIHQLMEDDTLGLEREIHGFPDGAKINFVSWSHDGRHLSFSIRFDEEENNKLRVWIADVETGKAWPLFQSPDVYLNAIFENYVWIDDSTLLVCTIPSSRGDPPKKPLVPSGPKIQSNEQKNIVQVRTFQDLLKDEYDEDLFDYYATSQMVLASLDGTVKEIGPPAVYISLDPSPDEKYLLISSFHRPYSFIVPCGRFPKKVDLWTTDGKFIREICDLPLAEDIPIAFSSVRKGMRSLNWRADKPSSLYWVETQDGGDAKVEVSPRDIVYTQPADPLDAQKPEVLHKLDLRYGGISWCDDSLALVYESWYKTRRTRTWVISPGSKDTNPRILFDRSSEDVYSDPGSPMLRRTPVGTYVIAKIKKEKDAETYLLLNGSGATSEGNIPFLDLFDINTGIKERIWESEKDKYYETVVALMSDQKEGDLYVDQLKILTSKESKTENTQYYLKSWTDKKVSQITNFPHPYPQLASLQKEMIRYKRKDGVQLTATLYLPPGYDPAKDGPLPCLVWSYPGEFKSKDAAGQVRGSPNEFAGIGPTSALLWLARRFAILSGPTIPIIGEGDEEANDRLIIFLLKYHAPSDQLTCNRYVEQLVASAEAAVEEVIRRGVAHPNKIAVGGHSYGAFMTANLLAHAPHLFCCGIARSGAYNRTLTPFGFQNEDRTLWEATNIYVEMSPFMSANKIKKPILLIHGEEDNNSGTLTMQSDRFFNALKGHGALSRLVVLPFESHGYAARESIMHVLWETDRWLENYCVNTSDVVVDINTCKDDPTEANKDSESKVAPATGGGSAEHEELIEEGLQSTPRSSLW</sequence>
<dbReference type="Pfam" id="PF00326">
    <property type="entry name" value="Peptidase_S9"/>
    <property type="match status" value="1"/>
</dbReference>
<feature type="compositionally biased region" description="Basic and acidic residues" evidence="11">
    <location>
        <begin position="947"/>
        <end position="957"/>
    </location>
</feature>
<evidence type="ECO:0000313" key="13">
    <source>
        <dbReference type="EMBL" id="KAF6170971.1"/>
    </source>
</evidence>
<name>A0A7J7NUV1_9MAGN</name>
<evidence type="ECO:0000313" key="14">
    <source>
        <dbReference type="Proteomes" id="UP000541444"/>
    </source>
</evidence>
<evidence type="ECO:0000256" key="8">
    <source>
        <dbReference type="ARBA" id="ARBA00054431"/>
    </source>
</evidence>
<evidence type="ECO:0000256" key="10">
    <source>
        <dbReference type="ARBA" id="ARBA00073000"/>
    </source>
</evidence>
<feature type="region of interest" description="Disordered" evidence="11">
    <location>
        <begin position="947"/>
        <end position="987"/>
    </location>
</feature>
<proteinExistence type="inferred from homology"/>
<reference evidence="13 14" key="1">
    <citation type="journal article" date="2020" name="IScience">
        <title>Genome Sequencing of the Endangered Kingdonia uniflora (Circaeasteraceae, Ranunculales) Reveals Potential Mechanisms of Evolutionary Specialization.</title>
        <authorList>
            <person name="Sun Y."/>
            <person name="Deng T."/>
            <person name="Zhang A."/>
            <person name="Moore M.J."/>
            <person name="Landis J.B."/>
            <person name="Lin N."/>
            <person name="Zhang H."/>
            <person name="Zhang X."/>
            <person name="Huang J."/>
            <person name="Zhang X."/>
            <person name="Sun H."/>
            <person name="Wang H."/>
        </authorList>
    </citation>
    <scope>NUCLEOTIDE SEQUENCE [LARGE SCALE GENOMIC DNA]</scope>
    <source>
        <strain evidence="13">TB1705</strain>
        <tissue evidence="13">Leaf</tissue>
    </source>
</reference>
<keyword evidence="7" id="KW-0809">Transit peptide</keyword>
<feature type="region of interest" description="Disordered" evidence="11">
    <location>
        <begin position="86"/>
        <end position="110"/>
    </location>
</feature>
<keyword evidence="14" id="KW-1185">Reference proteome</keyword>